<dbReference type="InterPro" id="IPR040256">
    <property type="entry name" value="At4g02000-like"/>
</dbReference>
<protein>
    <recommendedName>
        <fullName evidence="2">CCHC-type domain-containing protein</fullName>
    </recommendedName>
</protein>
<sequence length="395" mass="45494">MEESSGVKRLERDEISLLEEELVQLAVKSSMVVPSENLTLLCSMWTKKSYNPDSFRAQMKSIWKTRKNFEIQVAGQNLFLIVFETEEDLKMVMEGWPWLFPKQLIIFDRLVTPVERSQIRLSSSPYWLKIGPCLPEFDKKYILHAIRKPLRTRIFVSTGNQRKSWISFTYENLANFCFGCGQMGHRVKECIELKLEEKDKLGEDLPYSLVLKAELNLIGRESNMEMFNGTNKKPEGEGAMIQGLEDNLQQRGKGEMEKMKAELEINNLMRDTRDLGTFALPKSRNEDWILDGHDEANVHKEQSIVEKVEGLNGSDSMLEGKSKLTKKASWKRIAPGVMMNESRDERVVGKRKLAETGIDERRTTNSCEDGFKRTKLESMDLHALAHSNLMMENSE</sequence>
<proteinExistence type="predicted"/>
<dbReference type="InterPro" id="IPR025836">
    <property type="entry name" value="Zn_knuckle_CX2CX4HX4C"/>
</dbReference>
<keyword evidence="1" id="KW-0862">Zinc</keyword>
<dbReference type="EMBL" id="JABEZY010000011">
    <property type="protein sequence ID" value="MBA0749914.1"/>
    <property type="molecule type" value="Genomic_DNA"/>
</dbReference>
<reference evidence="3 4" key="1">
    <citation type="journal article" date="2019" name="Genome Biol. Evol.">
        <title>Insights into the evolution of the New World diploid cottons (Gossypium, subgenus Houzingenia) based on genome sequencing.</title>
        <authorList>
            <person name="Grover C.E."/>
            <person name="Arick M.A. 2nd"/>
            <person name="Thrash A."/>
            <person name="Conover J.L."/>
            <person name="Sanders W.S."/>
            <person name="Peterson D.G."/>
            <person name="Frelichowski J.E."/>
            <person name="Scheffler J.A."/>
            <person name="Scheffler B.E."/>
            <person name="Wendel J.F."/>
        </authorList>
    </citation>
    <scope>NUCLEOTIDE SEQUENCE [LARGE SCALE GENOMIC DNA]</scope>
    <source>
        <strain evidence="3">5</strain>
        <tissue evidence="3">Leaf</tissue>
    </source>
</reference>
<comment type="caution">
    <text evidence="3">The sequence shown here is derived from an EMBL/GenBank/DDBJ whole genome shotgun (WGS) entry which is preliminary data.</text>
</comment>
<name>A0A7J9CNN8_GOSGO</name>
<keyword evidence="4" id="KW-1185">Reference proteome</keyword>
<evidence type="ECO:0000256" key="1">
    <source>
        <dbReference type="PROSITE-ProRule" id="PRU00047"/>
    </source>
</evidence>
<organism evidence="3 4">
    <name type="scientific">Gossypium gossypioides</name>
    <name type="common">Mexican cotton</name>
    <name type="synonym">Selera gossypioides</name>
    <dbReference type="NCBI Taxonomy" id="34282"/>
    <lineage>
        <taxon>Eukaryota</taxon>
        <taxon>Viridiplantae</taxon>
        <taxon>Streptophyta</taxon>
        <taxon>Embryophyta</taxon>
        <taxon>Tracheophyta</taxon>
        <taxon>Spermatophyta</taxon>
        <taxon>Magnoliopsida</taxon>
        <taxon>eudicotyledons</taxon>
        <taxon>Gunneridae</taxon>
        <taxon>Pentapetalae</taxon>
        <taxon>rosids</taxon>
        <taxon>malvids</taxon>
        <taxon>Malvales</taxon>
        <taxon>Malvaceae</taxon>
        <taxon>Malvoideae</taxon>
        <taxon>Gossypium</taxon>
    </lineage>
</organism>
<keyword evidence="1" id="KW-0863">Zinc-finger</keyword>
<dbReference type="InterPro" id="IPR001878">
    <property type="entry name" value="Znf_CCHC"/>
</dbReference>
<dbReference type="Pfam" id="PF14392">
    <property type="entry name" value="zf-CCHC_4"/>
    <property type="match status" value="1"/>
</dbReference>
<dbReference type="Pfam" id="PF14111">
    <property type="entry name" value="DUF4283"/>
    <property type="match status" value="1"/>
</dbReference>
<gene>
    <name evidence="3" type="ORF">Gogos_003787</name>
</gene>
<evidence type="ECO:0000259" key="2">
    <source>
        <dbReference type="PROSITE" id="PS50158"/>
    </source>
</evidence>
<dbReference type="InterPro" id="IPR025558">
    <property type="entry name" value="DUF4283"/>
</dbReference>
<keyword evidence="1" id="KW-0479">Metal-binding</keyword>
<dbReference type="PROSITE" id="PS50158">
    <property type="entry name" value="ZF_CCHC"/>
    <property type="match status" value="1"/>
</dbReference>
<dbReference type="GO" id="GO:0003676">
    <property type="term" value="F:nucleic acid binding"/>
    <property type="evidence" value="ECO:0007669"/>
    <property type="project" value="InterPro"/>
</dbReference>
<dbReference type="PANTHER" id="PTHR31286">
    <property type="entry name" value="GLYCINE-RICH CELL WALL STRUCTURAL PROTEIN 1.8-LIKE"/>
    <property type="match status" value="1"/>
</dbReference>
<dbReference type="GO" id="GO:0008270">
    <property type="term" value="F:zinc ion binding"/>
    <property type="evidence" value="ECO:0007669"/>
    <property type="project" value="UniProtKB-KW"/>
</dbReference>
<dbReference type="AlphaFoldDB" id="A0A7J9CNN8"/>
<evidence type="ECO:0000313" key="4">
    <source>
        <dbReference type="Proteomes" id="UP000593579"/>
    </source>
</evidence>
<dbReference type="PANTHER" id="PTHR31286:SF167">
    <property type="entry name" value="OS09G0268800 PROTEIN"/>
    <property type="match status" value="1"/>
</dbReference>
<dbReference type="OrthoDB" id="1705899at2759"/>
<accession>A0A7J9CNN8</accession>
<evidence type="ECO:0000313" key="3">
    <source>
        <dbReference type="EMBL" id="MBA0749914.1"/>
    </source>
</evidence>
<feature type="domain" description="CCHC-type" evidence="2">
    <location>
        <begin position="177"/>
        <end position="190"/>
    </location>
</feature>
<dbReference type="Proteomes" id="UP000593579">
    <property type="component" value="Unassembled WGS sequence"/>
</dbReference>